<gene>
    <name evidence="1" type="ORF">GMARGA_LOCUS44047</name>
</gene>
<evidence type="ECO:0000313" key="1">
    <source>
        <dbReference type="EMBL" id="CAG8855226.1"/>
    </source>
</evidence>
<reference evidence="1 2" key="1">
    <citation type="submission" date="2021-06" db="EMBL/GenBank/DDBJ databases">
        <authorList>
            <person name="Kallberg Y."/>
            <person name="Tangrot J."/>
            <person name="Rosling A."/>
        </authorList>
    </citation>
    <scope>NUCLEOTIDE SEQUENCE [LARGE SCALE GENOMIC DNA]</scope>
    <source>
        <strain evidence="1 2">120-4 pot B 10/14</strain>
    </source>
</reference>
<dbReference type="EMBL" id="CAJVQB010147076">
    <property type="protein sequence ID" value="CAG8855226.1"/>
    <property type="molecule type" value="Genomic_DNA"/>
</dbReference>
<dbReference type="Proteomes" id="UP000789901">
    <property type="component" value="Unassembled WGS sequence"/>
</dbReference>
<keyword evidence="2" id="KW-1185">Reference proteome</keyword>
<sequence length="40" mass="4713">QNEKEVASLKEIENFIELHCKCIQNEQDQKEENLVTHATE</sequence>
<accession>A0ABN7XIX5</accession>
<feature type="non-terminal residue" evidence="1">
    <location>
        <position position="1"/>
    </location>
</feature>
<evidence type="ECO:0000313" key="2">
    <source>
        <dbReference type="Proteomes" id="UP000789901"/>
    </source>
</evidence>
<protein>
    <submittedName>
        <fullName evidence="1">19258_t:CDS:1</fullName>
    </submittedName>
</protein>
<organism evidence="1 2">
    <name type="scientific">Gigaspora margarita</name>
    <dbReference type="NCBI Taxonomy" id="4874"/>
    <lineage>
        <taxon>Eukaryota</taxon>
        <taxon>Fungi</taxon>
        <taxon>Fungi incertae sedis</taxon>
        <taxon>Mucoromycota</taxon>
        <taxon>Glomeromycotina</taxon>
        <taxon>Glomeromycetes</taxon>
        <taxon>Diversisporales</taxon>
        <taxon>Gigasporaceae</taxon>
        <taxon>Gigaspora</taxon>
    </lineage>
</organism>
<comment type="caution">
    <text evidence="1">The sequence shown here is derived from an EMBL/GenBank/DDBJ whole genome shotgun (WGS) entry which is preliminary data.</text>
</comment>
<proteinExistence type="predicted"/>
<feature type="non-terminal residue" evidence="1">
    <location>
        <position position="40"/>
    </location>
</feature>
<name>A0ABN7XIX5_GIGMA</name>